<protein>
    <submittedName>
        <fullName evidence="1">Uncharacterized protein</fullName>
    </submittedName>
</protein>
<comment type="caution">
    <text evidence="1">The sequence shown here is derived from an EMBL/GenBank/DDBJ whole genome shotgun (WGS) entry which is preliminary data.</text>
</comment>
<sequence>MRLAPEQTSFAEKKNWKRFAFGVIEAVVPRGSNHGGNGSLIGCVISIGRNLRYNDTGSINAILDETAAISFESNSSCCVSNSEKKISRSTRNGRVSREGHGVILEDGYFPLISNTASDAERVERDVGCLDFGVLFLLSDIGSVTGEARSRSSDRTPTPSRESIETKAGVRPGFLGRIRQKNKFRVEARITGPPPPQGHSGAVRLKRAIRRHRSVYYRFKQRASRGENGQLQTKINWFWQIAKSLGDATGLRGTFPGHPRPFHLLTFTDIHNNIYTPMGALPDGTRTRADLPVVAERVLRFFHPPPYRHSPEETYTHIHGPAEVPSFEKILPLRWDSNPLASGPRPRSTFSDSHAATKPPWIITLFVTEIAPPSSNSPI</sequence>
<dbReference type="Proteomes" id="UP000719412">
    <property type="component" value="Unassembled WGS sequence"/>
</dbReference>
<reference evidence="1" key="1">
    <citation type="journal article" date="2020" name="J Insects Food Feed">
        <title>The yellow mealworm (Tenebrio molitor) genome: a resource for the emerging insects as food and feed industry.</title>
        <authorList>
            <person name="Eriksson T."/>
            <person name="Andere A."/>
            <person name="Kelstrup H."/>
            <person name="Emery V."/>
            <person name="Picard C."/>
        </authorList>
    </citation>
    <scope>NUCLEOTIDE SEQUENCE</scope>
    <source>
        <strain evidence="1">Stoneville</strain>
        <tissue evidence="1">Whole head</tissue>
    </source>
</reference>
<name>A0A8J6HCU7_TENMO</name>
<dbReference type="AlphaFoldDB" id="A0A8J6HCU7"/>
<gene>
    <name evidence="1" type="ORF">GEV33_010904</name>
</gene>
<accession>A0A8J6HCU7</accession>
<proteinExistence type="predicted"/>
<organism evidence="1 2">
    <name type="scientific">Tenebrio molitor</name>
    <name type="common">Yellow mealworm beetle</name>
    <dbReference type="NCBI Taxonomy" id="7067"/>
    <lineage>
        <taxon>Eukaryota</taxon>
        <taxon>Metazoa</taxon>
        <taxon>Ecdysozoa</taxon>
        <taxon>Arthropoda</taxon>
        <taxon>Hexapoda</taxon>
        <taxon>Insecta</taxon>
        <taxon>Pterygota</taxon>
        <taxon>Neoptera</taxon>
        <taxon>Endopterygota</taxon>
        <taxon>Coleoptera</taxon>
        <taxon>Polyphaga</taxon>
        <taxon>Cucujiformia</taxon>
        <taxon>Tenebrionidae</taxon>
        <taxon>Tenebrio</taxon>
    </lineage>
</organism>
<dbReference type="EMBL" id="JABDTM020026479">
    <property type="protein sequence ID" value="KAH0811886.1"/>
    <property type="molecule type" value="Genomic_DNA"/>
</dbReference>
<evidence type="ECO:0000313" key="1">
    <source>
        <dbReference type="EMBL" id="KAH0811886.1"/>
    </source>
</evidence>
<reference evidence="1" key="2">
    <citation type="submission" date="2021-08" db="EMBL/GenBank/DDBJ databases">
        <authorList>
            <person name="Eriksson T."/>
        </authorList>
    </citation>
    <scope>NUCLEOTIDE SEQUENCE</scope>
    <source>
        <strain evidence="1">Stoneville</strain>
        <tissue evidence="1">Whole head</tissue>
    </source>
</reference>
<keyword evidence="2" id="KW-1185">Reference proteome</keyword>
<evidence type="ECO:0000313" key="2">
    <source>
        <dbReference type="Proteomes" id="UP000719412"/>
    </source>
</evidence>